<proteinExistence type="predicted"/>
<reference evidence="1 2" key="1">
    <citation type="submission" date="2019-05" db="EMBL/GenBank/DDBJ databases">
        <title>Another draft genome of Portunus trituberculatus and its Hox gene families provides insights of decapod evolution.</title>
        <authorList>
            <person name="Jeong J.-H."/>
            <person name="Song I."/>
            <person name="Kim S."/>
            <person name="Choi T."/>
            <person name="Kim D."/>
            <person name="Ryu S."/>
            <person name="Kim W."/>
        </authorList>
    </citation>
    <scope>NUCLEOTIDE SEQUENCE [LARGE SCALE GENOMIC DNA]</scope>
    <source>
        <tissue evidence="1">Muscle</tissue>
    </source>
</reference>
<gene>
    <name evidence="1" type="ORF">E2C01_059714</name>
</gene>
<name>A0A5B7H6L1_PORTR</name>
<dbReference type="Proteomes" id="UP000324222">
    <property type="component" value="Unassembled WGS sequence"/>
</dbReference>
<protein>
    <submittedName>
        <fullName evidence="1">Uncharacterized protein</fullName>
    </submittedName>
</protein>
<evidence type="ECO:0000313" key="1">
    <source>
        <dbReference type="EMBL" id="MPC65576.1"/>
    </source>
</evidence>
<accession>A0A5B7H6L1</accession>
<dbReference type="AlphaFoldDB" id="A0A5B7H6L1"/>
<comment type="caution">
    <text evidence="1">The sequence shown here is derived from an EMBL/GenBank/DDBJ whole genome shotgun (WGS) entry which is preliminary data.</text>
</comment>
<keyword evidence="2" id="KW-1185">Reference proteome</keyword>
<evidence type="ECO:0000313" key="2">
    <source>
        <dbReference type="Proteomes" id="UP000324222"/>
    </source>
</evidence>
<organism evidence="1 2">
    <name type="scientific">Portunus trituberculatus</name>
    <name type="common">Swimming crab</name>
    <name type="synonym">Neptunus trituberculatus</name>
    <dbReference type="NCBI Taxonomy" id="210409"/>
    <lineage>
        <taxon>Eukaryota</taxon>
        <taxon>Metazoa</taxon>
        <taxon>Ecdysozoa</taxon>
        <taxon>Arthropoda</taxon>
        <taxon>Crustacea</taxon>
        <taxon>Multicrustacea</taxon>
        <taxon>Malacostraca</taxon>
        <taxon>Eumalacostraca</taxon>
        <taxon>Eucarida</taxon>
        <taxon>Decapoda</taxon>
        <taxon>Pleocyemata</taxon>
        <taxon>Brachyura</taxon>
        <taxon>Eubrachyura</taxon>
        <taxon>Portunoidea</taxon>
        <taxon>Portunidae</taxon>
        <taxon>Portuninae</taxon>
        <taxon>Portunus</taxon>
    </lineage>
</organism>
<dbReference type="EMBL" id="VSRR010023537">
    <property type="protein sequence ID" value="MPC65576.1"/>
    <property type="molecule type" value="Genomic_DNA"/>
</dbReference>
<sequence>MACLALSTLTLTQPHAPTCMTMKPPPTPPPMTRTPFLLPPSIYLSLLPKHPFYPPTSVLVLSLSVLYLSDYPSSPTV</sequence>